<reference evidence="4" key="1">
    <citation type="submission" date="2023-06" db="EMBL/GenBank/DDBJ databases">
        <title>Genome-scale phylogeny and comparative genomics of the fungal order Sordariales.</title>
        <authorList>
            <consortium name="Lawrence Berkeley National Laboratory"/>
            <person name="Hensen N."/>
            <person name="Bonometti L."/>
            <person name="Westerberg I."/>
            <person name="Brannstrom I.O."/>
            <person name="Guillou S."/>
            <person name="Cros-Aarteil S."/>
            <person name="Calhoun S."/>
            <person name="Haridas S."/>
            <person name="Kuo A."/>
            <person name="Mondo S."/>
            <person name="Pangilinan J."/>
            <person name="Riley R."/>
            <person name="Labutti K."/>
            <person name="Andreopoulos B."/>
            <person name="Lipzen A."/>
            <person name="Chen C."/>
            <person name="Yanf M."/>
            <person name="Daum C."/>
            <person name="Ng V."/>
            <person name="Clum A."/>
            <person name="Steindorff A."/>
            <person name="Ohm R."/>
            <person name="Martin F."/>
            <person name="Silar P."/>
            <person name="Natvig D."/>
            <person name="Lalanne C."/>
            <person name="Gautier V."/>
            <person name="Ament-Velasquez S.L."/>
            <person name="Kruys A."/>
            <person name="Hutchinson M.I."/>
            <person name="Powell A.J."/>
            <person name="Barry K."/>
            <person name="Miller A.N."/>
            <person name="Grigoriev I.V."/>
            <person name="Debuchy R."/>
            <person name="Gladieux P."/>
            <person name="Thoren M.H."/>
            <person name="Johannesson H."/>
        </authorList>
    </citation>
    <scope>NUCLEOTIDE SEQUENCE</scope>
    <source>
        <strain evidence="4">CBS 307.81</strain>
    </source>
</reference>
<evidence type="ECO:0000313" key="5">
    <source>
        <dbReference type="Proteomes" id="UP001174997"/>
    </source>
</evidence>
<proteinExistence type="predicted"/>
<gene>
    <name evidence="4" type="ORF">QBC41DRAFT_59232</name>
</gene>
<dbReference type="PANTHER" id="PTHR47336:SF3">
    <property type="entry name" value="SERINE-RICH PROTEIN TYE7"/>
    <property type="match status" value="1"/>
</dbReference>
<dbReference type="AlphaFoldDB" id="A0AA39YKL4"/>
<evidence type="ECO:0000256" key="1">
    <source>
        <dbReference type="SAM" id="Coils"/>
    </source>
</evidence>
<dbReference type="GO" id="GO:0046983">
    <property type="term" value="F:protein dimerization activity"/>
    <property type="evidence" value="ECO:0007669"/>
    <property type="project" value="InterPro"/>
</dbReference>
<dbReference type="Proteomes" id="UP001174997">
    <property type="component" value="Unassembled WGS sequence"/>
</dbReference>
<dbReference type="InterPro" id="IPR052099">
    <property type="entry name" value="Regulatory_TF_Diverse"/>
</dbReference>
<comment type="caution">
    <text evidence="4">The sequence shown here is derived from an EMBL/GenBank/DDBJ whole genome shotgun (WGS) entry which is preliminary data.</text>
</comment>
<dbReference type="InterPro" id="IPR036638">
    <property type="entry name" value="HLH_DNA-bd_sf"/>
</dbReference>
<dbReference type="PROSITE" id="PS50888">
    <property type="entry name" value="BHLH"/>
    <property type="match status" value="1"/>
</dbReference>
<protein>
    <recommendedName>
        <fullName evidence="3">BHLH domain-containing protein</fullName>
    </recommendedName>
</protein>
<dbReference type="PANTHER" id="PTHR47336">
    <property type="entry name" value="TRANSCRIPTION FACTOR HMS1-RELATED"/>
    <property type="match status" value="1"/>
</dbReference>
<evidence type="ECO:0000259" key="3">
    <source>
        <dbReference type="PROSITE" id="PS50888"/>
    </source>
</evidence>
<sequence>MEPGATKASIMINKEASSGVDETSVSTVPPTGYDYMGQACYGANVVPWCLPDTPFTTSAYLEEASCDYFSLSRSSFTPLVSGNWHLSNNLSPEACLRTPLSSVGSRAGVWRGEPGGEYCEHELFSPVSELATIDMADSVIHTKRSWSEESSTSAKHQPNDRTKATSRPKGRGKHNIQLRTASRKARKSSIAPATPLSPAESIHNPPSASDDDDLTPEERRARRNHNLVEKQYRNRLNAQFERLLAVLPLDQHKGGHLGQGGGDGFATDEKRMSKAEVLDLATRRIKALEMEKERLNRERKELLRNMDLMAGAVAQAAAHQGH</sequence>
<feature type="domain" description="BHLH" evidence="3">
    <location>
        <begin position="220"/>
        <end position="288"/>
    </location>
</feature>
<dbReference type="EMBL" id="JAULSY010000222">
    <property type="protein sequence ID" value="KAK0654329.1"/>
    <property type="molecule type" value="Genomic_DNA"/>
</dbReference>
<evidence type="ECO:0000313" key="4">
    <source>
        <dbReference type="EMBL" id="KAK0654329.1"/>
    </source>
</evidence>
<dbReference type="Pfam" id="PF00010">
    <property type="entry name" value="HLH"/>
    <property type="match status" value="1"/>
</dbReference>
<name>A0AA39YKL4_9PEZI</name>
<feature type="coiled-coil region" evidence="1">
    <location>
        <begin position="278"/>
        <end position="312"/>
    </location>
</feature>
<organism evidence="4 5">
    <name type="scientific">Cercophora samala</name>
    <dbReference type="NCBI Taxonomy" id="330535"/>
    <lineage>
        <taxon>Eukaryota</taxon>
        <taxon>Fungi</taxon>
        <taxon>Dikarya</taxon>
        <taxon>Ascomycota</taxon>
        <taxon>Pezizomycotina</taxon>
        <taxon>Sordariomycetes</taxon>
        <taxon>Sordariomycetidae</taxon>
        <taxon>Sordariales</taxon>
        <taxon>Lasiosphaeriaceae</taxon>
        <taxon>Cercophora</taxon>
    </lineage>
</organism>
<evidence type="ECO:0000256" key="2">
    <source>
        <dbReference type="SAM" id="MobiDB-lite"/>
    </source>
</evidence>
<feature type="compositionally biased region" description="Basic residues" evidence="2">
    <location>
        <begin position="164"/>
        <end position="187"/>
    </location>
</feature>
<dbReference type="InterPro" id="IPR011598">
    <property type="entry name" value="bHLH_dom"/>
</dbReference>
<keyword evidence="5" id="KW-1185">Reference proteome</keyword>
<accession>A0AA39YKL4</accession>
<keyword evidence="1" id="KW-0175">Coiled coil</keyword>
<dbReference type="SUPFAM" id="SSF47459">
    <property type="entry name" value="HLH, helix-loop-helix DNA-binding domain"/>
    <property type="match status" value="1"/>
</dbReference>
<feature type="region of interest" description="Disordered" evidence="2">
    <location>
        <begin position="143"/>
        <end position="216"/>
    </location>
</feature>
<dbReference type="SMART" id="SM00353">
    <property type="entry name" value="HLH"/>
    <property type="match status" value="1"/>
</dbReference>
<dbReference type="Gene3D" id="4.10.280.10">
    <property type="entry name" value="Helix-loop-helix DNA-binding domain"/>
    <property type="match status" value="1"/>
</dbReference>